<dbReference type="EMBL" id="VTPC01072964">
    <property type="protein sequence ID" value="KAF2888886.1"/>
    <property type="molecule type" value="Genomic_DNA"/>
</dbReference>
<feature type="compositionally biased region" description="Basic residues" evidence="1">
    <location>
        <begin position="148"/>
        <end position="170"/>
    </location>
</feature>
<evidence type="ECO:0000313" key="3">
    <source>
        <dbReference type="Proteomes" id="UP000801492"/>
    </source>
</evidence>
<feature type="region of interest" description="Disordered" evidence="1">
    <location>
        <begin position="116"/>
        <end position="170"/>
    </location>
</feature>
<protein>
    <submittedName>
        <fullName evidence="2">Uncharacterized protein</fullName>
    </submittedName>
</protein>
<evidence type="ECO:0000256" key="1">
    <source>
        <dbReference type="SAM" id="MobiDB-lite"/>
    </source>
</evidence>
<keyword evidence="3" id="KW-1185">Reference proteome</keyword>
<dbReference type="OrthoDB" id="7489787at2759"/>
<reference evidence="2" key="1">
    <citation type="submission" date="2019-08" db="EMBL/GenBank/DDBJ databases">
        <title>The genome of the North American firefly Photinus pyralis.</title>
        <authorList>
            <consortium name="Photinus pyralis genome working group"/>
            <person name="Fallon T.R."/>
            <person name="Sander Lower S.E."/>
            <person name="Weng J.-K."/>
        </authorList>
    </citation>
    <scope>NUCLEOTIDE SEQUENCE</scope>
    <source>
        <strain evidence="2">TRF0915ILg1</strain>
        <tissue evidence="2">Whole body</tissue>
    </source>
</reference>
<gene>
    <name evidence="2" type="ORF">ILUMI_17287</name>
</gene>
<organism evidence="2 3">
    <name type="scientific">Ignelater luminosus</name>
    <name type="common">Cucubano</name>
    <name type="synonym">Pyrophorus luminosus</name>
    <dbReference type="NCBI Taxonomy" id="2038154"/>
    <lineage>
        <taxon>Eukaryota</taxon>
        <taxon>Metazoa</taxon>
        <taxon>Ecdysozoa</taxon>
        <taxon>Arthropoda</taxon>
        <taxon>Hexapoda</taxon>
        <taxon>Insecta</taxon>
        <taxon>Pterygota</taxon>
        <taxon>Neoptera</taxon>
        <taxon>Endopterygota</taxon>
        <taxon>Coleoptera</taxon>
        <taxon>Polyphaga</taxon>
        <taxon>Elateriformia</taxon>
        <taxon>Elateroidea</taxon>
        <taxon>Elateridae</taxon>
        <taxon>Agrypninae</taxon>
        <taxon>Pyrophorini</taxon>
        <taxon>Ignelater</taxon>
    </lineage>
</organism>
<sequence>MERAHFESALQRAVKKAKQLPNAEKFKHEPNMCYGFDSARLRILSYQYAKKLKFIISLTWEKEKKATKDWLKNFKQRYKAVLSLRKPEKTTTAFNPTTLNNFFDNLEMSLHKITQKNNKNKSIHSDEAGPSTSGLASTPEAIRPFPKAPKRKLTTKRKKKSTKRKLSKKA</sequence>
<name>A0A8K0G7P4_IGNLU</name>
<proteinExistence type="predicted"/>
<accession>A0A8K0G7P4</accession>
<evidence type="ECO:0000313" key="2">
    <source>
        <dbReference type="EMBL" id="KAF2888886.1"/>
    </source>
</evidence>
<dbReference type="AlphaFoldDB" id="A0A8K0G7P4"/>
<dbReference type="Proteomes" id="UP000801492">
    <property type="component" value="Unassembled WGS sequence"/>
</dbReference>
<comment type="caution">
    <text evidence="2">The sequence shown here is derived from an EMBL/GenBank/DDBJ whole genome shotgun (WGS) entry which is preliminary data.</text>
</comment>